<dbReference type="GO" id="GO:0015421">
    <property type="term" value="F:ABC-type oligopeptide transporter activity"/>
    <property type="evidence" value="ECO:0007669"/>
    <property type="project" value="TreeGrafter"/>
</dbReference>
<dbReference type="InterPro" id="IPR017871">
    <property type="entry name" value="ABC_transporter-like_CS"/>
</dbReference>
<proteinExistence type="predicted"/>
<feature type="transmembrane region" description="Helical" evidence="8">
    <location>
        <begin position="206"/>
        <end position="225"/>
    </location>
</feature>
<sequence length="1324" mass="146656">MEDNFARQVSLEELLPRQRNASSPSDSIKKIEDSPIKVGWRSLFHFTTTRELPVLLAAFIFTIAIGAAKIIFAAYLGKLFEIFTQRGNGAISGQQMLEAAKQNILKLVIIGAATWILNACFLFAWVAFTELQVHRARKKLFTKLLDQDLMWFDMEDAGMGSFLSHVQKQLRELQIASAQPLGFVLQHTVQIVLAVCLAGYTSWKVMLVTMAGFPVSSALILFISFKMNPMITAQQSELAQASKFAYDAFASIDSVKCLNGESPIYSHLVSHIQKAARWYLKLAFLAAAQLSTARFTTFTMFVQGFWYGSSLVQSGELTSGHVLTTFWACLIAVQSVELAVHQLPTLERGKVAGETLMSYLRRPSARRLPLSAQRDGHTDFYNEDIKLKNVSFAYPFQPDRIVLKSVNMVFPAGKTVFIVGHSGAGKSSLVNLLLQFYSPTLGGILIGGTPFSAIDSSLIRRSFTIVQQNGFLFNETLSNNITFGNYNHLGVSSARMDMCIETASLRDTISRLPQGLDTTVGAGGNLLSGGQKQRVTIARARMKDSAVLILDEFTSALDFENRATIMEAVRKWRKGLTTIIITHDITNILEEDFVYVLEAGNIIASGLKKDLMMSGDLQILAYKDLDTHKSENEDSLESTSYLKQYLPRDNTESSWFSSTDGSKMLSPIQPIEIIERDSILPFRKEGDDSPLPTWHRNRWVSLKRLCSKHTSQRPARLRTGHSSHEDDSTPLPLYRTLLTIPSTLNTKQQILLATSIILAALHAAATPIFSYLLSQLFRSFYATQDRATMARKWSLGILGLAVGDAFVAFTMHYLLEYCSQAWMDALRTKAMRRILGQPCSWFDQNKNHAMQLTQCLDQNAEEIRNLAGRFGGLAIVAAMTALIAVVWSFSLNWKLTFVSLASAPLLYGISKGLESVNKKWERRTNDLNELVASIFSETFLDVRTVKAFTLERHFHSKHSRILQQAVKTGLKRGLYSSWIFGLSESAIVFASSLLFYYAAYLGASNASTITNIVSVLTMILFSLGYVVSLMSWIPQVNSANDTATRLIKLSRLSHGSSHENTGKLRVFEPFPIEFNDLSFCYTQRPGAMVLNHISFTIPDNTCLALVGISGSGKSTIAALLLGLYACPNPAPGKSASLTLGGVDIRQLHMSTLRTLIAYVPQHPRLFADSIRANITYGLDPYSRLNSMKNIEAAAEAAGIATFIQSLPEGYSTIVGEGGLALSGGQIQRLVIARALVRHRRVLILDEATSNLDAESAEIIRQSVRKLLLSARQGLTVILITHSVEMMQMADNVIVIDHGLVVEQGPYRSLLRRGGRLRDMLSASV</sequence>
<keyword evidence="2" id="KW-0813">Transport</keyword>
<evidence type="ECO:0000259" key="9">
    <source>
        <dbReference type="PROSITE" id="PS50893"/>
    </source>
</evidence>
<dbReference type="InterPro" id="IPR003593">
    <property type="entry name" value="AAA+_ATPase"/>
</dbReference>
<keyword evidence="6 8" id="KW-1133">Transmembrane helix</keyword>
<evidence type="ECO:0000256" key="3">
    <source>
        <dbReference type="ARBA" id="ARBA00022692"/>
    </source>
</evidence>
<dbReference type="SUPFAM" id="SSF90123">
    <property type="entry name" value="ABC transporter transmembrane region"/>
    <property type="match status" value="2"/>
</dbReference>
<dbReference type="InterPro" id="IPR011527">
    <property type="entry name" value="ABC1_TM_dom"/>
</dbReference>
<evidence type="ECO:0000256" key="7">
    <source>
        <dbReference type="ARBA" id="ARBA00023136"/>
    </source>
</evidence>
<keyword evidence="5" id="KW-0067">ATP-binding</keyword>
<evidence type="ECO:0000256" key="5">
    <source>
        <dbReference type="ARBA" id="ARBA00022840"/>
    </source>
</evidence>
<dbReference type="PROSITE" id="PS50929">
    <property type="entry name" value="ABC_TM1F"/>
    <property type="match status" value="2"/>
</dbReference>
<dbReference type="InterPro" id="IPR039421">
    <property type="entry name" value="Type_1_exporter"/>
</dbReference>
<keyword evidence="7 8" id="KW-0472">Membrane</keyword>
<dbReference type="GO" id="GO:0016887">
    <property type="term" value="F:ATP hydrolysis activity"/>
    <property type="evidence" value="ECO:0007669"/>
    <property type="project" value="InterPro"/>
</dbReference>
<dbReference type="InterPro" id="IPR027417">
    <property type="entry name" value="P-loop_NTPase"/>
</dbReference>
<feature type="transmembrane region" description="Helical" evidence="8">
    <location>
        <begin position="1012"/>
        <end position="1033"/>
    </location>
</feature>
<evidence type="ECO:0000313" key="12">
    <source>
        <dbReference type="Proteomes" id="UP001201262"/>
    </source>
</evidence>
<dbReference type="FunFam" id="3.40.50.300:FF:000604">
    <property type="entry name" value="ABC transporter B family member 28"/>
    <property type="match status" value="2"/>
</dbReference>
<feature type="domain" description="ABC transmembrane type-1" evidence="10">
    <location>
        <begin position="56"/>
        <end position="348"/>
    </location>
</feature>
<dbReference type="PANTHER" id="PTHR43394:SF15">
    <property type="entry name" value="ALPHA-FACTOR-TRANSPORTING ATPASE"/>
    <property type="match status" value="1"/>
</dbReference>
<comment type="caution">
    <text evidence="11">The sequence shown here is derived from an EMBL/GenBank/DDBJ whole genome shotgun (WGS) entry which is preliminary data.</text>
</comment>
<dbReference type="PROSITE" id="PS00211">
    <property type="entry name" value="ABC_TRANSPORTER_1"/>
    <property type="match status" value="1"/>
</dbReference>
<protein>
    <submittedName>
        <fullName evidence="11">ABC a-pheromone efflux pump AtrD</fullName>
    </submittedName>
</protein>
<feature type="transmembrane region" description="Helical" evidence="8">
    <location>
        <begin position="750"/>
        <end position="773"/>
    </location>
</feature>
<dbReference type="GO" id="GO:0005524">
    <property type="term" value="F:ATP binding"/>
    <property type="evidence" value="ECO:0007669"/>
    <property type="project" value="UniProtKB-KW"/>
</dbReference>
<dbReference type="GO" id="GO:0005743">
    <property type="term" value="C:mitochondrial inner membrane"/>
    <property type="evidence" value="ECO:0007669"/>
    <property type="project" value="TreeGrafter"/>
</dbReference>
<gene>
    <name evidence="11" type="ORF">BGW36DRAFT_291233</name>
</gene>
<comment type="subcellular location">
    <subcellularLocation>
        <location evidence="1">Membrane</location>
        <topology evidence="1">Multi-pass membrane protein</topology>
    </subcellularLocation>
</comment>
<feature type="transmembrane region" description="Helical" evidence="8">
    <location>
        <begin position="104"/>
        <end position="128"/>
    </location>
</feature>
<feature type="transmembrane region" description="Helical" evidence="8">
    <location>
        <begin position="870"/>
        <end position="889"/>
    </location>
</feature>
<feature type="transmembrane region" description="Helical" evidence="8">
    <location>
        <begin position="54"/>
        <end position="76"/>
    </location>
</feature>
<evidence type="ECO:0000256" key="8">
    <source>
        <dbReference type="SAM" id="Phobius"/>
    </source>
</evidence>
<dbReference type="PANTHER" id="PTHR43394">
    <property type="entry name" value="ATP-DEPENDENT PERMEASE MDL1, MITOCHONDRIAL"/>
    <property type="match status" value="1"/>
</dbReference>
<keyword evidence="4" id="KW-0547">Nucleotide-binding</keyword>
<dbReference type="RefSeq" id="XP_046073950.1">
    <property type="nucleotide sequence ID" value="XM_046210827.1"/>
</dbReference>
<keyword evidence="3 8" id="KW-0812">Transmembrane</keyword>
<name>A0AAD4KZQ3_9EURO</name>
<reference evidence="11" key="1">
    <citation type="submission" date="2021-12" db="EMBL/GenBank/DDBJ databases">
        <title>Convergent genome expansion in fungi linked to evolution of root-endophyte symbiosis.</title>
        <authorList>
            <consortium name="DOE Joint Genome Institute"/>
            <person name="Ke Y.-H."/>
            <person name="Bonito G."/>
            <person name="Liao H.-L."/>
            <person name="Looney B."/>
            <person name="Rojas-Flechas A."/>
            <person name="Nash J."/>
            <person name="Hameed K."/>
            <person name="Schadt C."/>
            <person name="Martin F."/>
            <person name="Crous P.W."/>
            <person name="Miettinen O."/>
            <person name="Magnuson J.K."/>
            <person name="Labbe J."/>
            <person name="Jacobson D."/>
            <person name="Doktycz M.J."/>
            <person name="Veneault-Fourrey C."/>
            <person name="Kuo A."/>
            <person name="Mondo S."/>
            <person name="Calhoun S."/>
            <person name="Riley R."/>
            <person name="Ohm R."/>
            <person name="LaButti K."/>
            <person name="Andreopoulos B."/>
            <person name="Pangilinan J."/>
            <person name="Nolan M."/>
            <person name="Tritt A."/>
            <person name="Clum A."/>
            <person name="Lipzen A."/>
            <person name="Daum C."/>
            <person name="Barry K."/>
            <person name="Grigoriev I.V."/>
            <person name="Vilgalys R."/>
        </authorList>
    </citation>
    <scope>NUCLEOTIDE SEQUENCE</scope>
    <source>
        <strain evidence="11">PMI_201</strain>
    </source>
</reference>
<dbReference type="Gene3D" id="3.40.50.300">
    <property type="entry name" value="P-loop containing nucleotide triphosphate hydrolases"/>
    <property type="match status" value="2"/>
</dbReference>
<feature type="transmembrane region" description="Helical" evidence="8">
    <location>
        <begin position="977"/>
        <end position="1000"/>
    </location>
</feature>
<keyword evidence="12" id="KW-1185">Reference proteome</keyword>
<feature type="transmembrane region" description="Helical" evidence="8">
    <location>
        <begin position="793"/>
        <end position="815"/>
    </location>
</feature>
<accession>A0AAD4KZQ3</accession>
<dbReference type="InterPro" id="IPR036640">
    <property type="entry name" value="ABC1_TM_sf"/>
</dbReference>
<evidence type="ECO:0000256" key="2">
    <source>
        <dbReference type="ARBA" id="ARBA00022448"/>
    </source>
</evidence>
<dbReference type="GO" id="GO:0090374">
    <property type="term" value="P:oligopeptide export from mitochondrion"/>
    <property type="evidence" value="ECO:0007669"/>
    <property type="project" value="TreeGrafter"/>
</dbReference>
<feature type="domain" description="ABC transporter" evidence="9">
    <location>
        <begin position="385"/>
        <end position="624"/>
    </location>
</feature>
<feature type="domain" description="ABC transporter" evidence="9">
    <location>
        <begin position="1072"/>
        <end position="1322"/>
    </location>
</feature>
<dbReference type="Pfam" id="PF00005">
    <property type="entry name" value="ABC_tran"/>
    <property type="match status" value="2"/>
</dbReference>
<dbReference type="Proteomes" id="UP001201262">
    <property type="component" value="Unassembled WGS sequence"/>
</dbReference>
<evidence type="ECO:0000259" key="10">
    <source>
        <dbReference type="PROSITE" id="PS50929"/>
    </source>
</evidence>
<evidence type="ECO:0000313" key="11">
    <source>
        <dbReference type="EMBL" id="KAH8700244.1"/>
    </source>
</evidence>
<evidence type="ECO:0000256" key="1">
    <source>
        <dbReference type="ARBA" id="ARBA00004141"/>
    </source>
</evidence>
<evidence type="ECO:0000256" key="6">
    <source>
        <dbReference type="ARBA" id="ARBA00022989"/>
    </source>
</evidence>
<dbReference type="CDD" id="cd18578">
    <property type="entry name" value="ABC_6TM_Pgp_ABCB1_D2_like"/>
    <property type="match status" value="1"/>
</dbReference>
<dbReference type="Gene3D" id="1.20.1560.10">
    <property type="entry name" value="ABC transporter type 1, transmembrane domain"/>
    <property type="match status" value="2"/>
</dbReference>
<dbReference type="InterPro" id="IPR003439">
    <property type="entry name" value="ABC_transporter-like_ATP-bd"/>
</dbReference>
<organism evidence="11 12">
    <name type="scientific">Talaromyces proteolyticus</name>
    <dbReference type="NCBI Taxonomy" id="1131652"/>
    <lineage>
        <taxon>Eukaryota</taxon>
        <taxon>Fungi</taxon>
        <taxon>Dikarya</taxon>
        <taxon>Ascomycota</taxon>
        <taxon>Pezizomycotina</taxon>
        <taxon>Eurotiomycetes</taxon>
        <taxon>Eurotiomycetidae</taxon>
        <taxon>Eurotiales</taxon>
        <taxon>Trichocomaceae</taxon>
        <taxon>Talaromyces</taxon>
        <taxon>Talaromyces sect. Bacilispori</taxon>
    </lineage>
</organism>
<dbReference type="EMBL" id="JAJTJA010000004">
    <property type="protein sequence ID" value="KAH8700244.1"/>
    <property type="molecule type" value="Genomic_DNA"/>
</dbReference>
<feature type="domain" description="ABC transmembrane type-1" evidence="10">
    <location>
        <begin position="753"/>
        <end position="1038"/>
    </location>
</feature>
<dbReference type="PROSITE" id="PS50893">
    <property type="entry name" value="ABC_TRANSPORTER_2"/>
    <property type="match status" value="2"/>
</dbReference>
<dbReference type="CDD" id="cd18577">
    <property type="entry name" value="ABC_6TM_Pgp_ABCB1_D1_like"/>
    <property type="match status" value="1"/>
</dbReference>
<dbReference type="GeneID" id="70241114"/>
<dbReference type="SMART" id="SM00382">
    <property type="entry name" value="AAA"/>
    <property type="match status" value="2"/>
</dbReference>
<dbReference type="Pfam" id="PF00664">
    <property type="entry name" value="ABC_membrane"/>
    <property type="match status" value="2"/>
</dbReference>
<evidence type="ECO:0000256" key="4">
    <source>
        <dbReference type="ARBA" id="ARBA00022741"/>
    </source>
</evidence>
<dbReference type="SUPFAM" id="SSF52540">
    <property type="entry name" value="P-loop containing nucleoside triphosphate hydrolases"/>
    <property type="match status" value="2"/>
</dbReference>